<dbReference type="OrthoDB" id="2003021at2759"/>
<comment type="caution">
    <text evidence="1">The sequence shown here is derived from an EMBL/GenBank/DDBJ whole genome shotgun (WGS) entry which is preliminary data.</text>
</comment>
<reference evidence="1 2" key="1">
    <citation type="submission" date="2020-06" db="EMBL/GenBank/DDBJ databases">
        <title>Transcriptomic and genomic resources for Thalictrum thalictroides and T. hernandezii: Facilitating candidate gene discovery in an emerging model plant lineage.</title>
        <authorList>
            <person name="Arias T."/>
            <person name="Riano-Pachon D.M."/>
            <person name="Di Stilio V.S."/>
        </authorList>
    </citation>
    <scope>NUCLEOTIDE SEQUENCE [LARGE SCALE GENOMIC DNA]</scope>
    <source>
        <strain evidence="2">cv. WT478/WT964</strain>
        <tissue evidence="1">Leaves</tissue>
    </source>
</reference>
<evidence type="ECO:0000313" key="2">
    <source>
        <dbReference type="Proteomes" id="UP000554482"/>
    </source>
</evidence>
<dbReference type="EMBL" id="JABWDY010032035">
    <property type="protein sequence ID" value="KAF5184486.1"/>
    <property type="molecule type" value="Genomic_DNA"/>
</dbReference>
<protein>
    <submittedName>
        <fullName evidence="1">Uncharacterized protein</fullName>
    </submittedName>
</protein>
<gene>
    <name evidence="1" type="ORF">FRX31_025926</name>
</gene>
<dbReference type="AlphaFoldDB" id="A0A7J6VHB6"/>
<sequence>IGEVQSWLEKSTTHSVSCESNASHDTESVPVEKLLVMVTTCGKAVGPNRAKFHSQAGHYIKYKISLFFPEWKEVDQHFKDAVWNKLTTEFKFNIPVTLARIHLEKR</sequence>
<organism evidence="1 2">
    <name type="scientific">Thalictrum thalictroides</name>
    <name type="common">Rue-anemone</name>
    <name type="synonym">Anemone thalictroides</name>
    <dbReference type="NCBI Taxonomy" id="46969"/>
    <lineage>
        <taxon>Eukaryota</taxon>
        <taxon>Viridiplantae</taxon>
        <taxon>Streptophyta</taxon>
        <taxon>Embryophyta</taxon>
        <taxon>Tracheophyta</taxon>
        <taxon>Spermatophyta</taxon>
        <taxon>Magnoliopsida</taxon>
        <taxon>Ranunculales</taxon>
        <taxon>Ranunculaceae</taxon>
        <taxon>Thalictroideae</taxon>
        <taxon>Thalictrum</taxon>
    </lineage>
</organism>
<dbReference type="Proteomes" id="UP000554482">
    <property type="component" value="Unassembled WGS sequence"/>
</dbReference>
<evidence type="ECO:0000313" key="1">
    <source>
        <dbReference type="EMBL" id="KAF5184486.1"/>
    </source>
</evidence>
<name>A0A7J6VHB6_THATH</name>
<feature type="non-terminal residue" evidence="1">
    <location>
        <position position="1"/>
    </location>
</feature>
<keyword evidence="2" id="KW-1185">Reference proteome</keyword>
<accession>A0A7J6VHB6</accession>
<proteinExistence type="predicted"/>